<evidence type="ECO:0000256" key="1">
    <source>
        <dbReference type="SAM" id="MobiDB-lite"/>
    </source>
</evidence>
<gene>
    <name evidence="3" type="ORF">FEQUK3_LOCUS10560</name>
</gene>
<accession>A0A8J2NEG7</accession>
<feature type="transmembrane region" description="Helical" evidence="2">
    <location>
        <begin position="494"/>
        <end position="518"/>
    </location>
</feature>
<protein>
    <submittedName>
        <fullName evidence="3">Uncharacterized protein</fullName>
    </submittedName>
</protein>
<dbReference type="AlphaFoldDB" id="A0A8J2NEG7"/>
<keyword evidence="2" id="KW-1133">Transmembrane helix</keyword>
<feature type="transmembrane region" description="Helical" evidence="2">
    <location>
        <begin position="20"/>
        <end position="39"/>
    </location>
</feature>
<evidence type="ECO:0000256" key="2">
    <source>
        <dbReference type="SAM" id="Phobius"/>
    </source>
</evidence>
<feature type="region of interest" description="Disordered" evidence="1">
    <location>
        <begin position="573"/>
        <end position="628"/>
    </location>
</feature>
<dbReference type="Proteomes" id="UP000693738">
    <property type="component" value="Unassembled WGS sequence"/>
</dbReference>
<evidence type="ECO:0000313" key="3">
    <source>
        <dbReference type="EMBL" id="CAG7564831.1"/>
    </source>
</evidence>
<sequence length="628" mass="69842">MAPVKSDRPKRLQMLGTTSLLALLLGGLILILVGINALVNYSTPRQPDDPREPYIPVDYDKSIIQGQAAMKVGREWGIQTWIAITGVAFGLLSFGFAEAYMQIFDSWSSRQAQRGNGLDYARYLNSQPRAPVLYGIRGFPAFVTLKYAIVVMGIAASIGYKFAFVAPKVKVLENIDYRAIKFTGHRLSMVYKDDNEWSDTTPWITDFPLYNNSRSFAHFYQRVNDSESGVRTDLPPNMLVMSGHASCVSYSGPYFQYGEAGNIITRELALVANGSAPEGEFTMTEDKGEWQRTEISNSSIFDPPQNAIIEYRMSQFAELQIQWAKAPEDSSGTWEVPVVNRSQYNIDAAVVQVNRVVKNLDCTTMAGRGGDGVSIRALNNKGSFMNFLETWWRPKIDKESIEQGLMNVTRKIPEFSGWLEPLIKTPDTTLLTAVSAIIRAIMVCHEDGPGITELLLFDGDRPFGEEMEPYSGMFPGASNGFFVGCRKDKYVGCYVSAAIVFVVLGCIAILVAMFRVWLGPPALTSWMGQHIYLAHTKVISLSGKATGLASGYQVAERDLGRLRLYTQKREEAGAMLKHDRGEESEGQSSKEGDSENRGIITHEDDIGIREREREREIGADSPPALNQR</sequence>
<feature type="transmembrane region" description="Helical" evidence="2">
    <location>
        <begin position="139"/>
        <end position="160"/>
    </location>
</feature>
<proteinExistence type="predicted"/>
<name>A0A8J2NEG7_FUSEQ</name>
<comment type="caution">
    <text evidence="3">The sequence shown here is derived from an EMBL/GenBank/DDBJ whole genome shotgun (WGS) entry which is preliminary data.</text>
</comment>
<keyword evidence="2" id="KW-0472">Membrane</keyword>
<organism evidence="3 4">
    <name type="scientific">Fusarium equiseti</name>
    <name type="common">Fusarium scirpi</name>
    <dbReference type="NCBI Taxonomy" id="61235"/>
    <lineage>
        <taxon>Eukaryota</taxon>
        <taxon>Fungi</taxon>
        <taxon>Dikarya</taxon>
        <taxon>Ascomycota</taxon>
        <taxon>Pezizomycotina</taxon>
        <taxon>Sordariomycetes</taxon>
        <taxon>Hypocreomycetidae</taxon>
        <taxon>Hypocreales</taxon>
        <taxon>Nectriaceae</taxon>
        <taxon>Fusarium</taxon>
        <taxon>Fusarium incarnatum-equiseti species complex</taxon>
    </lineage>
</organism>
<keyword evidence="2" id="KW-0812">Transmembrane</keyword>
<feature type="transmembrane region" description="Helical" evidence="2">
    <location>
        <begin position="80"/>
        <end position="101"/>
    </location>
</feature>
<dbReference type="EMBL" id="CAJSTJ010000173">
    <property type="protein sequence ID" value="CAG7564831.1"/>
    <property type="molecule type" value="Genomic_DNA"/>
</dbReference>
<feature type="compositionally biased region" description="Basic and acidic residues" evidence="1">
    <location>
        <begin position="573"/>
        <end position="618"/>
    </location>
</feature>
<reference evidence="3" key="1">
    <citation type="submission" date="2021-05" db="EMBL/GenBank/DDBJ databases">
        <authorList>
            <person name="Khan N."/>
        </authorList>
    </citation>
    <scope>NUCLEOTIDE SEQUENCE</scope>
</reference>
<evidence type="ECO:0000313" key="4">
    <source>
        <dbReference type="Proteomes" id="UP000693738"/>
    </source>
</evidence>